<evidence type="ECO:0000313" key="2">
    <source>
        <dbReference type="Proteomes" id="UP000028878"/>
    </source>
</evidence>
<reference evidence="2" key="2">
    <citation type="submission" date="2014-11" db="EMBL/GenBank/DDBJ databases">
        <title>Draft genome sequence of Hydrogenophaga intermedia S1.</title>
        <authorList>
            <person name="Gan H.M."/>
            <person name="Chew T.H."/>
            <person name="Stolz A."/>
        </authorList>
    </citation>
    <scope>NUCLEOTIDE SEQUENCE [LARGE SCALE GENOMIC DNA]</scope>
    <source>
        <strain evidence="2">S1</strain>
    </source>
</reference>
<proteinExistence type="predicted"/>
<name>A0A1L1PFI3_HYDIT</name>
<dbReference type="Proteomes" id="UP000028878">
    <property type="component" value="Unassembled WGS sequence"/>
</dbReference>
<reference evidence="2" key="1">
    <citation type="submission" date="2014-02" db="EMBL/GenBank/DDBJ databases">
        <authorList>
            <person name="Gan H."/>
        </authorList>
    </citation>
    <scope>NUCLEOTIDE SEQUENCE [LARGE SCALE GENOMIC DNA]</scope>
    <source>
        <strain evidence="2">S1</strain>
    </source>
</reference>
<sequence length="31" mass="3585">MQAMIPEVKEGYACIEELIRYGYLQDPKAKP</sequence>
<dbReference type="EMBL" id="CCAE010000028">
    <property type="protein sequence ID" value="CDN88738.1"/>
    <property type="molecule type" value="Genomic_DNA"/>
</dbReference>
<protein>
    <submittedName>
        <fullName evidence="1">Uncharacterized protein</fullName>
    </submittedName>
</protein>
<organism evidence="1 2">
    <name type="scientific">Hydrogenophaga intermedia</name>
    <dbReference type="NCBI Taxonomy" id="65786"/>
    <lineage>
        <taxon>Bacteria</taxon>
        <taxon>Pseudomonadati</taxon>
        <taxon>Pseudomonadota</taxon>
        <taxon>Betaproteobacteria</taxon>
        <taxon>Burkholderiales</taxon>
        <taxon>Comamonadaceae</taxon>
        <taxon>Hydrogenophaga</taxon>
    </lineage>
</organism>
<dbReference type="AlphaFoldDB" id="A0A1L1PFI3"/>
<keyword evidence="2" id="KW-1185">Reference proteome</keyword>
<evidence type="ECO:0000313" key="1">
    <source>
        <dbReference type="EMBL" id="CDN88738.1"/>
    </source>
</evidence>
<gene>
    <name evidence="1" type="ORF">BN948_03174</name>
</gene>
<accession>A0A1L1PFI3</accession>